<evidence type="ECO:0000313" key="7">
    <source>
        <dbReference type="EMBL" id="KRZ63091.1"/>
    </source>
</evidence>
<dbReference type="GO" id="GO:0004722">
    <property type="term" value="F:protein serine/threonine phosphatase activity"/>
    <property type="evidence" value="ECO:0007669"/>
    <property type="project" value="InterPro"/>
</dbReference>
<feature type="domain" description="PPM-type phosphatase" evidence="6">
    <location>
        <begin position="40"/>
        <end position="351"/>
    </location>
</feature>
<keyword evidence="5" id="KW-0732">Signal</keyword>
<dbReference type="STRING" id="6335.A0A0V1LUA6"/>
<keyword evidence="2 4" id="KW-0378">Hydrolase</keyword>
<dbReference type="SUPFAM" id="SSF81606">
    <property type="entry name" value="PP2C-like"/>
    <property type="match status" value="1"/>
</dbReference>
<evidence type="ECO:0000256" key="3">
    <source>
        <dbReference type="ARBA" id="ARBA00022912"/>
    </source>
</evidence>
<keyword evidence="1" id="KW-0479">Metal-binding</keyword>
<feature type="chain" id="PRO_5006882096" evidence="5">
    <location>
        <begin position="19"/>
        <end position="509"/>
    </location>
</feature>
<dbReference type="PROSITE" id="PS51746">
    <property type="entry name" value="PPM_2"/>
    <property type="match status" value="1"/>
</dbReference>
<sequence>LFLFISLTICTCCRKMYCQQGKMPSKKSSPESSAAFNNLSISTCCCRGSRKYMEDRFSIRCCTKVTRNRAGYAYFGIFDGHGGAEASEFARKHLHDNITQQKTFWSKNDNDVLKAITDGFLQTHEQMTKEIKKWPQTSSGLPSTSGTTASVAFVRQNKIYIGHVGDSTVVLGKRNRDGSVGAVKLTVDHKPDAPAEKKRLAEVGGEVADTNSGKRVVWNQPAVPNAGTSTETPAVVKIPFLNLTRSLGDLWSYNPSSKQYVVSPEPDVSVIQLEKEDACLVIASDGLWNILDAQTVIDIVNCGEWKEKADQTPKTKNYTLPKNHARWITRQALIRCSRLRSDNISVIVVLFDPTNPSVSSLPESCILSDRPSFDIDKLLAEKPSAVLDIRGQSMLALKAAPVELLVNTAETRQRQASPEPVDVDNIRAIPPATPRSCPIHRSTIWQKYSDRAFTSPPPSFRLPPYNRMRFRRAVTNNLTTAQALVWRFVQRRREMESYGRGPAPGKFNG</sequence>
<dbReference type="InterPro" id="IPR036457">
    <property type="entry name" value="PPM-type-like_dom_sf"/>
</dbReference>
<feature type="signal peptide" evidence="5">
    <location>
        <begin position="1"/>
        <end position="18"/>
    </location>
</feature>
<gene>
    <name evidence="7" type="primary">Ppm1d</name>
    <name evidence="7" type="ORF">T02_15305</name>
</gene>
<evidence type="ECO:0000256" key="5">
    <source>
        <dbReference type="SAM" id="SignalP"/>
    </source>
</evidence>
<keyword evidence="3 4" id="KW-0904">Protein phosphatase</keyword>
<reference evidence="7 8" key="1">
    <citation type="submission" date="2015-05" db="EMBL/GenBank/DDBJ databases">
        <title>Evolution of Trichinella species and genotypes.</title>
        <authorList>
            <person name="Korhonen P.K."/>
            <person name="Edoardo P."/>
            <person name="Giuseppe L.R."/>
            <person name="Gasser R.B."/>
        </authorList>
    </citation>
    <scope>NUCLEOTIDE SEQUENCE [LARGE SCALE GENOMIC DNA]</scope>
    <source>
        <strain evidence="7">ISS10</strain>
    </source>
</reference>
<dbReference type="InterPro" id="IPR015655">
    <property type="entry name" value="PP2C"/>
</dbReference>
<dbReference type="PROSITE" id="PS01032">
    <property type="entry name" value="PPM_1"/>
    <property type="match status" value="1"/>
</dbReference>
<comment type="similarity">
    <text evidence="4">Belongs to the PP2C family.</text>
</comment>
<dbReference type="EMBL" id="JYDW01000003">
    <property type="protein sequence ID" value="KRZ63091.1"/>
    <property type="molecule type" value="Genomic_DNA"/>
</dbReference>
<evidence type="ECO:0000256" key="4">
    <source>
        <dbReference type="RuleBase" id="RU003465"/>
    </source>
</evidence>
<evidence type="ECO:0000256" key="2">
    <source>
        <dbReference type="ARBA" id="ARBA00022801"/>
    </source>
</evidence>
<protein>
    <submittedName>
        <fullName evidence="7">Protein phosphatase 1D</fullName>
    </submittedName>
</protein>
<dbReference type="InterPro" id="IPR000222">
    <property type="entry name" value="PP2C_BS"/>
</dbReference>
<dbReference type="CDD" id="cd00143">
    <property type="entry name" value="PP2Cc"/>
    <property type="match status" value="1"/>
</dbReference>
<dbReference type="OrthoDB" id="10025511at2759"/>
<name>A0A0V1LUA6_9BILA</name>
<dbReference type="AlphaFoldDB" id="A0A0V1LUA6"/>
<dbReference type="PANTHER" id="PTHR47992">
    <property type="entry name" value="PROTEIN PHOSPHATASE"/>
    <property type="match status" value="1"/>
</dbReference>
<evidence type="ECO:0000259" key="6">
    <source>
        <dbReference type="PROSITE" id="PS51746"/>
    </source>
</evidence>
<dbReference type="SMART" id="SM00332">
    <property type="entry name" value="PP2Cc"/>
    <property type="match status" value="1"/>
</dbReference>
<dbReference type="FunFam" id="3.60.40.10:FF:000060">
    <property type="entry name" value="Protein phosphatase 2c"/>
    <property type="match status" value="1"/>
</dbReference>
<dbReference type="Gene3D" id="3.60.40.10">
    <property type="entry name" value="PPM-type phosphatase domain"/>
    <property type="match status" value="1"/>
</dbReference>
<dbReference type="Proteomes" id="UP000054721">
    <property type="component" value="Unassembled WGS sequence"/>
</dbReference>
<feature type="non-terminal residue" evidence="7">
    <location>
        <position position="509"/>
    </location>
</feature>
<comment type="caution">
    <text evidence="7">The sequence shown here is derived from an EMBL/GenBank/DDBJ whole genome shotgun (WGS) entry which is preliminary data.</text>
</comment>
<proteinExistence type="inferred from homology"/>
<dbReference type="GO" id="GO:0046872">
    <property type="term" value="F:metal ion binding"/>
    <property type="evidence" value="ECO:0007669"/>
    <property type="project" value="UniProtKB-KW"/>
</dbReference>
<keyword evidence="8" id="KW-1185">Reference proteome</keyword>
<evidence type="ECO:0000313" key="8">
    <source>
        <dbReference type="Proteomes" id="UP000054721"/>
    </source>
</evidence>
<accession>A0A0V1LUA6</accession>
<dbReference type="Pfam" id="PF00481">
    <property type="entry name" value="PP2C"/>
    <property type="match status" value="1"/>
</dbReference>
<organism evidence="7 8">
    <name type="scientific">Trichinella nativa</name>
    <dbReference type="NCBI Taxonomy" id="6335"/>
    <lineage>
        <taxon>Eukaryota</taxon>
        <taxon>Metazoa</taxon>
        <taxon>Ecdysozoa</taxon>
        <taxon>Nematoda</taxon>
        <taxon>Enoplea</taxon>
        <taxon>Dorylaimia</taxon>
        <taxon>Trichinellida</taxon>
        <taxon>Trichinellidae</taxon>
        <taxon>Trichinella</taxon>
    </lineage>
</organism>
<evidence type="ECO:0000256" key="1">
    <source>
        <dbReference type="ARBA" id="ARBA00022723"/>
    </source>
</evidence>
<dbReference type="InterPro" id="IPR001932">
    <property type="entry name" value="PPM-type_phosphatase-like_dom"/>
</dbReference>